<protein>
    <submittedName>
        <fullName evidence="3">LINE-1 retrotransposable element ORF2 protein</fullName>
    </submittedName>
</protein>
<dbReference type="AlphaFoldDB" id="A0A9P1CUV3"/>
<feature type="compositionally biased region" description="Basic and acidic residues" evidence="1">
    <location>
        <begin position="541"/>
        <end position="564"/>
    </location>
</feature>
<feature type="non-terminal residue" evidence="2">
    <location>
        <position position="813"/>
    </location>
</feature>
<dbReference type="OrthoDB" id="422470at2759"/>
<accession>A0A9P1CUV3</accession>
<evidence type="ECO:0000313" key="4">
    <source>
        <dbReference type="Proteomes" id="UP001152797"/>
    </source>
</evidence>
<feature type="compositionally biased region" description="Basic and acidic residues" evidence="1">
    <location>
        <begin position="8"/>
        <end position="20"/>
    </location>
</feature>
<reference evidence="2" key="1">
    <citation type="submission" date="2022-10" db="EMBL/GenBank/DDBJ databases">
        <authorList>
            <person name="Chen Y."/>
            <person name="Dougan E. K."/>
            <person name="Chan C."/>
            <person name="Rhodes N."/>
            <person name="Thang M."/>
        </authorList>
    </citation>
    <scope>NUCLEOTIDE SEQUENCE</scope>
</reference>
<gene>
    <name evidence="2" type="ORF">C1SCF055_LOCUS23179</name>
</gene>
<dbReference type="EMBL" id="CAMXCT020002235">
    <property type="protein sequence ID" value="CAL1150106.1"/>
    <property type="molecule type" value="Genomic_DNA"/>
</dbReference>
<dbReference type="Proteomes" id="UP001152797">
    <property type="component" value="Unassembled WGS sequence"/>
</dbReference>
<evidence type="ECO:0000256" key="1">
    <source>
        <dbReference type="SAM" id="MobiDB-lite"/>
    </source>
</evidence>
<feature type="non-terminal residue" evidence="2">
    <location>
        <position position="1"/>
    </location>
</feature>
<comment type="caution">
    <text evidence="2">The sequence shown here is derived from an EMBL/GenBank/DDBJ whole genome shotgun (WGS) entry which is preliminary data.</text>
</comment>
<feature type="compositionally biased region" description="Basic residues" evidence="1">
    <location>
        <begin position="800"/>
        <end position="813"/>
    </location>
</feature>
<reference evidence="3 4" key="2">
    <citation type="submission" date="2024-05" db="EMBL/GenBank/DDBJ databases">
        <authorList>
            <person name="Chen Y."/>
            <person name="Shah S."/>
            <person name="Dougan E. K."/>
            <person name="Thang M."/>
            <person name="Chan C."/>
        </authorList>
    </citation>
    <scope>NUCLEOTIDE SEQUENCE [LARGE SCALE GENOMIC DNA]</scope>
</reference>
<dbReference type="EMBL" id="CAMXCT010002235">
    <property type="protein sequence ID" value="CAI3996731.1"/>
    <property type="molecule type" value="Genomic_DNA"/>
</dbReference>
<evidence type="ECO:0000313" key="3">
    <source>
        <dbReference type="EMBL" id="CAL4784043.1"/>
    </source>
</evidence>
<organism evidence="2">
    <name type="scientific">Cladocopium goreaui</name>
    <dbReference type="NCBI Taxonomy" id="2562237"/>
    <lineage>
        <taxon>Eukaryota</taxon>
        <taxon>Sar</taxon>
        <taxon>Alveolata</taxon>
        <taxon>Dinophyceae</taxon>
        <taxon>Suessiales</taxon>
        <taxon>Symbiodiniaceae</taxon>
        <taxon>Cladocopium</taxon>
    </lineage>
</organism>
<feature type="region of interest" description="Disordered" evidence="1">
    <location>
        <begin position="1"/>
        <end position="20"/>
    </location>
</feature>
<evidence type="ECO:0000313" key="2">
    <source>
        <dbReference type="EMBL" id="CAI3996731.1"/>
    </source>
</evidence>
<feature type="region of interest" description="Disordered" evidence="1">
    <location>
        <begin position="541"/>
        <end position="565"/>
    </location>
</feature>
<feature type="region of interest" description="Disordered" evidence="1">
    <location>
        <begin position="794"/>
        <end position="813"/>
    </location>
</feature>
<dbReference type="EMBL" id="CAMXCT030002235">
    <property type="protein sequence ID" value="CAL4784043.1"/>
    <property type="molecule type" value="Genomic_DNA"/>
</dbReference>
<proteinExistence type="predicted"/>
<keyword evidence="4" id="KW-1185">Reference proteome</keyword>
<sequence>AAAPAADPWKELETKNDETEKKSSTVLVAVGFVSGLARRASEEQVPANKNMQLPNRMPVKAASKHSPHALDGLGRALLDYWTVLLLQLLETGWTVLLLKVAVEFGYNATTGCQGEGYRGSTTTIQAAGCESTFIDHFAKGGQPLPEDYGPRQRTPSYTAVQKRSFKRACKRALRYGSTMYHGIIYTPADFPSQLLDKMQRPACNIKEKINPMPQHRKAARLRLLCWNSGGMSQGKLLELRLVGGILIMIAKSLISAEHIGYDAVEPIDMWWRLQLCYSRNAPMDRHESLTILALRLHLPYWPVMFPIYGDGYKGHDKSCRCGAWSSYTGVLARGAQITHQIASPTPCVLCQKPYKRNHSCPVATQVACLQLHGQDSNANPDALRTCIICDLLLPDMAQLHQHLGRCHDLQIPDWCPARDSLEGSSACAHCGATFETQSGLRRHILDGRCERFNPAASPQPLDAATKWTEVLQQGELTRSTLTPAQRQDLFILPQIAPLCIKLRNFCFHSMDETMPDLDPNDMELLASFRELGPLLQAASRYQRDLEEEPHSKRPKQEVGHEEAKPVAVQPQVQGAMMGMMKVMARLLLQHERSIQLLHRQDSFVFYAQVSPQGAVPLLTQAAVEWKDLHQKNPGSLKVPTLRTHLMKTLTKEIHRRVQQMSNSSKGTELWDRAVDRGVLLPDGSWPYQRWSHTDHRLIPAARPPLPMARLLKQLQHMEELLEDSTHVIRFQSLKAQPTVIPWYLQICMRTDEIWLILTELQQLAMWSLLGLTLKAHQQGQCKQAQLLQQCLQQNPSNAKGKGKGKAPGKHKNR</sequence>
<name>A0A9P1CUV3_9DINO</name>